<comment type="caution">
    <text evidence="1">The sequence shown here is derived from an EMBL/GenBank/DDBJ whole genome shotgun (WGS) entry which is preliminary data.</text>
</comment>
<organism evidence="1 2">
    <name type="scientific">Candidatus Danuiimicrobium aquiferis</name>
    <dbReference type="NCBI Taxonomy" id="1801832"/>
    <lineage>
        <taxon>Bacteria</taxon>
        <taxon>Pseudomonadati</taxon>
        <taxon>Candidatus Omnitrophota</taxon>
        <taxon>Candidatus Danuiimicrobium</taxon>
    </lineage>
</organism>
<evidence type="ECO:0008006" key="3">
    <source>
        <dbReference type="Google" id="ProtNLM"/>
    </source>
</evidence>
<proteinExistence type="predicted"/>
<dbReference type="Pfam" id="PF05635">
    <property type="entry name" value="23S_rRNA_IVP"/>
    <property type="match status" value="1"/>
</dbReference>
<dbReference type="CDD" id="cd16377">
    <property type="entry name" value="23S_rRNA_IVP_like"/>
    <property type="match status" value="1"/>
</dbReference>
<accession>A0A1G1KTF2</accession>
<gene>
    <name evidence="1" type="ORF">A3G33_02085</name>
</gene>
<dbReference type="InterPro" id="IPR036583">
    <property type="entry name" value="23S_rRNA_IVS_sf"/>
</dbReference>
<evidence type="ECO:0000313" key="2">
    <source>
        <dbReference type="Proteomes" id="UP000178187"/>
    </source>
</evidence>
<dbReference type="NCBIfam" id="TIGR02436">
    <property type="entry name" value="four helix bundle protein"/>
    <property type="match status" value="1"/>
</dbReference>
<dbReference type="Gene3D" id="1.20.1440.60">
    <property type="entry name" value="23S rRNA-intervening sequence"/>
    <property type="match status" value="1"/>
</dbReference>
<dbReference type="PANTHER" id="PTHR38471">
    <property type="entry name" value="FOUR HELIX BUNDLE PROTEIN"/>
    <property type="match status" value="1"/>
</dbReference>
<dbReference type="EMBL" id="MHFR01000053">
    <property type="protein sequence ID" value="OGW96125.1"/>
    <property type="molecule type" value="Genomic_DNA"/>
</dbReference>
<dbReference type="Proteomes" id="UP000178187">
    <property type="component" value="Unassembled WGS sequence"/>
</dbReference>
<dbReference type="InterPro" id="IPR012657">
    <property type="entry name" value="23S_rRNA-intervening_sequence"/>
</dbReference>
<dbReference type="AlphaFoldDB" id="A0A1G1KTF2"/>
<sequence>MKTIKTFLDLEVYQLAHNLAMKIFEISKIFPKEEKYSLVDQILRASRSVAVNIAEGWGKRKYVSLFKRHLVDAIGSLEETKAWLLFSLDCHYLTQEKHDSFLRGYEELGAKLFKLHSAWRNYS</sequence>
<reference evidence="1 2" key="1">
    <citation type="journal article" date="2016" name="Nat. Commun.">
        <title>Thousands of microbial genomes shed light on interconnected biogeochemical processes in an aquifer system.</title>
        <authorList>
            <person name="Anantharaman K."/>
            <person name="Brown C.T."/>
            <person name="Hug L.A."/>
            <person name="Sharon I."/>
            <person name="Castelle C.J."/>
            <person name="Probst A.J."/>
            <person name="Thomas B.C."/>
            <person name="Singh A."/>
            <person name="Wilkins M.J."/>
            <person name="Karaoz U."/>
            <person name="Brodie E.L."/>
            <person name="Williams K.H."/>
            <person name="Hubbard S.S."/>
            <person name="Banfield J.F."/>
        </authorList>
    </citation>
    <scope>NUCLEOTIDE SEQUENCE [LARGE SCALE GENOMIC DNA]</scope>
</reference>
<dbReference type="PANTHER" id="PTHR38471:SF2">
    <property type="entry name" value="FOUR HELIX BUNDLE PROTEIN"/>
    <property type="match status" value="1"/>
</dbReference>
<evidence type="ECO:0000313" key="1">
    <source>
        <dbReference type="EMBL" id="OGW96125.1"/>
    </source>
</evidence>
<name>A0A1G1KTF2_9BACT</name>
<dbReference type="SUPFAM" id="SSF158446">
    <property type="entry name" value="IVS-encoded protein-like"/>
    <property type="match status" value="1"/>
</dbReference>
<protein>
    <recommendedName>
        <fullName evidence="3">Four helix bundle protein</fullName>
    </recommendedName>
</protein>